<evidence type="ECO:0008006" key="4">
    <source>
        <dbReference type="Google" id="ProtNLM"/>
    </source>
</evidence>
<sequence>MTNKEKNFPNFFQKYKLMRKIMVIRNNSDVPSDIKNQEEKSPHERFRDSKSLSVTDFSSLAWCELQQHYFFIAGGRKETLAMKIGSEIHNKLELQEHDIISIPTHTKEDIWGIKLYNLIFGIDSLFINLKTRELPIFGFVSGLFVFGIIDQIEMKPVFDDISRDELIISDTKTRTKQYIPKYVPPSVKFQLMLYKKLFDELVQGTFDEMKIFQTLDLNPDLEFSKELANIVNISYKEKEMKEFKPNLRNLMKVVINSFGKVWKSCNILEVNYKFQKDGSDLGSKYFDYDENQLDNYLEKTVKYWKGDRKPEGVPIEDAWKCQNCEFADNCEWRLNKIKEREQNKRALLEITNGQPKLRLN</sequence>
<dbReference type="Proteomes" id="UP000022910">
    <property type="component" value="Unassembled WGS sequence"/>
</dbReference>
<dbReference type="OMA" id="CPDKPLG"/>
<dbReference type="PANTHER" id="PTHR14464:SF4">
    <property type="entry name" value="EXONUCLEASE V"/>
    <property type="match status" value="1"/>
</dbReference>
<dbReference type="InterPro" id="IPR019190">
    <property type="entry name" value="EXOV"/>
</dbReference>
<dbReference type="HOGENOM" id="CLU_013225_0_2_1"/>
<dbReference type="GO" id="GO:0005739">
    <property type="term" value="C:mitochondrion"/>
    <property type="evidence" value="ECO:0007669"/>
    <property type="project" value="TreeGrafter"/>
</dbReference>
<name>A0A015IZD5_RHIIW</name>
<comment type="similarity">
    <text evidence="1">Belongs to the EXO5 family.</text>
</comment>
<evidence type="ECO:0000313" key="3">
    <source>
        <dbReference type="Proteomes" id="UP000022910"/>
    </source>
</evidence>
<dbReference type="PANTHER" id="PTHR14464">
    <property type="entry name" value="EXONUCLEASE V"/>
    <property type="match status" value="1"/>
</dbReference>
<reference evidence="2 3" key="1">
    <citation type="submission" date="2014-02" db="EMBL/GenBank/DDBJ databases">
        <title>Single nucleus genome sequencing reveals high similarity among nuclei of an endomycorrhizal fungus.</title>
        <authorList>
            <person name="Lin K."/>
            <person name="Geurts R."/>
            <person name="Zhang Z."/>
            <person name="Limpens E."/>
            <person name="Saunders D.G."/>
            <person name="Mu D."/>
            <person name="Pang E."/>
            <person name="Cao H."/>
            <person name="Cha H."/>
            <person name="Lin T."/>
            <person name="Zhou Q."/>
            <person name="Shang Y."/>
            <person name="Li Y."/>
            <person name="Ivanov S."/>
            <person name="Sharma T."/>
            <person name="Velzen R.V."/>
            <person name="Ruijter N.D."/>
            <person name="Aanen D.K."/>
            <person name="Win J."/>
            <person name="Kamoun S."/>
            <person name="Bisseling T."/>
            <person name="Huang S."/>
        </authorList>
    </citation>
    <scope>NUCLEOTIDE SEQUENCE [LARGE SCALE GENOMIC DNA]</scope>
    <source>
        <strain evidence="3">DAOM197198w</strain>
    </source>
</reference>
<organism evidence="2 3">
    <name type="scientific">Rhizophagus irregularis (strain DAOM 197198w)</name>
    <name type="common">Glomus intraradices</name>
    <dbReference type="NCBI Taxonomy" id="1432141"/>
    <lineage>
        <taxon>Eukaryota</taxon>
        <taxon>Fungi</taxon>
        <taxon>Fungi incertae sedis</taxon>
        <taxon>Mucoromycota</taxon>
        <taxon>Glomeromycotina</taxon>
        <taxon>Glomeromycetes</taxon>
        <taxon>Glomerales</taxon>
        <taxon>Glomeraceae</taxon>
        <taxon>Rhizophagus</taxon>
    </lineage>
</organism>
<evidence type="ECO:0000256" key="1">
    <source>
        <dbReference type="ARBA" id="ARBA00009797"/>
    </source>
</evidence>
<dbReference type="EMBL" id="JEMT01026213">
    <property type="protein sequence ID" value="EXX59760.1"/>
    <property type="molecule type" value="Genomic_DNA"/>
</dbReference>
<dbReference type="AlphaFoldDB" id="A0A015IZD5"/>
<dbReference type="GO" id="GO:0045145">
    <property type="term" value="F:single-stranded DNA 5'-3' DNA exonuclease activity"/>
    <property type="evidence" value="ECO:0007669"/>
    <property type="project" value="InterPro"/>
</dbReference>
<gene>
    <name evidence="2" type="ORF">RirG_186160</name>
</gene>
<proteinExistence type="inferred from homology"/>
<dbReference type="OrthoDB" id="354769at2759"/>
<dbReference type="GO" id="GO:0036297">
    <property type="term" value="P:interstrand cross-link repair"/>
    <property type="evidence" value="ECO:0007669"/>
    <property type="project" value="TreeGrafter"/>
</dbReference>
<dbReference type="InterPro" id="IPR011604">
    <property type="entry name" value="PDDEXK-like_dom_sf"/>
</dbReference>
<protein>
    <recommendedName>
        <fullName evidence="4">Exonuclease V</fullName>
    </recommendedName>
</protein>
<keyword evidence="3" id="KW-1185">Reference proteome</keyword>
<dbReference type="GO" id="GO:0005634">
    <property type="term" value="C:nucleus"/>
    <property type="evidence" value="ECO:0007669"/>
    <property type="project" value="TreeGrafter"/>
</dbReference>
<dbReference type="Pfam" id="PF09810">
    <property type="entry name" value="Exo5"/>
    <property type="match status" value="2"/>
</dbReference>
<comment type="caution">
    <text evidence="2">The sequence shown here is derived from an EMBL/GenBank/DDBJ whole genome shotgun (WGS) entry which is preliminary data.</text>
</comment>
<dbReference type="Gene3D" id="3.90.320.10">
    <property type="match status" value="1"/>
</dbReference>
<evidence type="ECO:0000313" key="2">
    <source>
        <dbReference type="EMBL" id="EXX59760.1"/>
    </source>
</evidence>
<accession>A0A015IZD5</accession>